<proteinExistence type="predicted"/>
<feature type="region of interest" description="Disordered" evidence="3">
    <location>
        <begin position="1"/>
        <end position="20"/>
    </location>
</feature>
<evidence type="ECO:0000259" key="4">
    <source>
        <dbReference type="PROSITE" id="PS50977"/>
    </source>
</evidence>
<dbReference type="OrthoDB" id="9806334at2"/>
<protein>
    <submittedName>
        <fullName evidence="6">TetR/AcrR family transcriptional regulator</fullName>
    </submittedName>
</protein>
<organism evidence="6 8">
    <name type="scientific">Brachybacterium saurashtrense</name>
    <dbReference type="NCBI Taxonomy" id="556288"/>
    <lineage>
        <taxon>Bacteria</taxon>
        <taxon>Bacillati</taxon>
        <taxon>Actinomycetota</taxon>
        <taxon>Actinomycetes</taxon>
        <taxon>Micrococcales</taxon>
        <taxon>Dermabacteraceae</taxon>
        <taxon>Brachybacterium</taxon>
    </lineage>
</organism>
<dbReference type="GO" id="GO:0003677">
    <property type="term" value="F:DNA binding"/>
    <property type="evidence" value="ECO:0007669"/>
    <property type="project" value="UniProtKB-UniRule"/>
</dbReference>
<evidence type="ECO:0000256" key="3">
    <source>
        <dbReference type="SAM" id="MobiDB-lite"/>
    </source>
</evidence>
<evidence type="ECO:0000313" key="5">
    <source>
        <dbReference type="EMBL" id="AXK46507.1"/>
    </source>
</evidence>
<dbReference type="SUPFAM" id="SSF46689">
    <property type="entry name" value="Homeodomain-like"/>
    <property type="match status" value="1"/>
</dbReference>
<dbReference type="EMBL" id="QSWH01000002">
    <property type="protein sequence ID" value="RRR24248.1"/>
    <property type="molecule type" value="Genomic_DNA"/>
</dbReference>
<name>A0A345YRF5_9MICO</name>
<dbReference type="InterPro" id="IPR036271">
    <property type="entry name" value="Tet_transcr_reg_TetR-rel_C_sf"/>
</dbReference>
<evidence type="ECO:0000313" key="7">
    <source>
        <dbReference type="Proteomes" id="UP000254236"/>
    </source>
</evidence>
<keyword evidence="7" id="KW-1185">Reference proteome</keyword>
<sequence>MASARCSASTPPARPAHRPSAREAMLDAAEAHLGEDGTLTLDSAARAAGVTKPGLMYHFPTKEELLGAILDRVAARYEREMLTLVTARYGESTDVFAQAPAAARHLAYLDWACTAELSAADLVFVADPHLRVALTESWMRQVEAWLHVPVGLDPGERARLLAVRLMADGLWFDRAAGLLGDVAQEAAQLREFAGALLEGDRR</sequence>
<dbReference type="InterPro" id="IPR009057">
    <property type="entry name" value="Homeodomain-like_sf"/>
</dbReference>
<dbReference type="Proteomes" id="UP000254236">
    <property type="component" value="Chromosome"/>
</dbReference>
<dbReference type="KEGG" id="bsau:DWV08_13390"/>
<dbReference type="Gene3D" id="1.10.357.10">
    <property type="entry name" value="Tetracycline Repressor, domain 2"/>
    <property type="match status" value="1"/>
</dbReference>
<evidence type="ECO:0000313" key="8">
    <source>
        <dbReference type="Proteomes" id="UP000282185"/>
    </source>
</evidence>
<evidence type="ECO:0000256" key="1">
    <source>
        <dbReference type="ARBA" id="ARBA00023125"/>
    </source>
</evidence>
<dbReference type="Proteomes" id="UP000282185">
    <property type="component" value="Unassembled WGS sequence"/>
</dbReference>
<dbReference type="SUPFAM" id="SSF48498">
    <property type="entry name" value="Tetracyclin repressor-like, C-terminal domain"/>
    <property type="match status" value="1"/>
</dbReference>
<feature type="domain" description="HTH tetR-type" evidence="4">
    <location>
        <begin position="19"/>
        <end position="77"/>
    </location>
</feature>
<accession>A0A345YRF5</accession>
<feature type="DNA-binding region" description="H-T-H motif" evidence="2">
    <location>
        <begin position="40"/>
        <end position="59"/>
    </location>
</feature>
<reference evidence="6 8" key="2">
    <citation type="submission" date="2018-08" db="EMBL/GenBank/DDBJ databases">
        <title>Brachybacterium saurashtrense DSM 23186.</title>
        <authorList>
            <person name="Li Y."/>
        </authorList>
    </citation>
    <scope>NUCLEOTIDE SEQUENCE [LARGE SCALE GENOMIC DNA]</scope>
    <source>
        <strain evidence="6 8">DSM 23186</strain>
    </source>
</reference>
<reference evidence="5 7" key="1">
    <citation type="submission" date="2018-07" db="EMBL/GenBank/DDBJ databases">
        <title>Brachybacterium saurashtrense DSM 23186 genome sequence.</title>
        <authorList>
            <person name="Guo L."/>
        </authorList>
    </citation>
    <scope>NUCLEOTIDE SEQUENCE [LARGE SCALE GENOMIC DNA]</scope>
    <source>
        <strain evidence="5 7">DSM 23186</strain>
    </source>
</reference>
<dbReference type="InterPro" id="IPR001647">
    <property type="entry name" value="HTH_TetR"/>
</dbReference>
<keyword evidence="1 2" id="KW-0238">DNA-binding</keyword>
<dbReference type="AlphaFoldDB" id="A0A345YRF5"/>
<evidence type="ECO:0000313" key="6">
    <source>
        <dbReference type="EMBL" id="RRR24248.1"/>
    </source>
</evidence>
<dbReference type="EMBL" id="CP031356">
    <property type="protein sequence ID" value="AXK46507.1"/>
    <property type="molecule type" value="Genomic_DNA"/>
</dbReference>
<dbReference type="Pfam" id="PF00440">
    <property type="entry name" value="TetR_N"/>
    <property type="match status" value="1"/>
</dbReference>
<dbReference type="RefSeq" id="WP_115414256.1">
    <property type="nucleotide sequence ID" value="NZ_CP031356.1"/>
</dbReference>
<dbReference type="PROSITE" id="PS50977">
    <property type="entry name" value="HTH_TETR_2"/>
    <property type="match status" value="1"/>
</dbReference>
<gene>
    <name evidence="5" type="ORF">DWV08_13390</name>
    <name evidence="6" type="ORF">DXU92_05140</name>
</gene>
<evidence type="ECO:0000256" key="2">
    <source>
        <dbReference type="PROSITE-ProRule" id="PRU00335"/>
    </source>
</evidence>